<keyword evidence="1" id="KW-0472">Membrane</keyword>
<evidence type="ECO:0000256" key="1">
    <source>
        <dbReference type="SAM" id="Phobius"/>
    </source>
</evidence>
<feature type="transmembrane region" description="Helical" evidence="1">
    <location>
        <begin position="37"/>
        <end position="57"/>
    </location>
</feature>
<dbReference type="eggNOG" id="COG3326">
    <property type="taxonomic scope" value="Bacteria"/>
</dbReference>
<dbReference type="KEGG" id="hac:Hac_0978"/>
<reference evidence="2 3" key="1">
    <citation type="journal article" date="2006" name="PLoS Genet.">
        <title>Who ate whom? Adaptive Helicobacter genomic changes that accompanied a host jump from early humans to large felines.</title>
        <authorList>
            <person name="Eppinger M."/>
            <person name="Baar C."/>
            <person name="Linz B."/>
            <person name="Raddatz G."/>
            <person name="Lanz C."/>
            <person name="Keller H."/>
            <person name="Morelli G."/>
            <person name="Gressmann H."/>
            <person name="Achtman M."/>
            <person name="Schuster S.C."/>
        </authorList>
    </citation>
    <scope>NUCLEOTIDE SEQUENCE [LARGE SCALE GENOMIC DNA]</scope>
    <source>
        <strain evidence="2 3">Sheeba</strain>
    </source>
</reference>
<dbReference type="EMBL" id="AM260522">
    <property type="protein sequence ID" value="CAJ99750.1"/>
    <property type="molecule type" value="Genomic_DNA"/>
</dbReference>
<dbReference type="HOGENOM" id="CLU_161939_0_0_7"/>
<keyword evidence="1" id="KW-1133">Transmembrane helix</keyword>
<gene>
    <name evidence="2" type="primary">fragment 2</name>
    <name evidence="2" type="ordered locus">Hac_0978</name>
</gene>
<keyword evidence="3" id="KW-1185">Reference proteome</keyword>
<dbReference type="Proteomes" id="UP000000775">
    <property type="component" value="Chromosome"/>
</dbReference>
<accession>Q17X76</accession>
<evidence type="ECO:0000313" key="2">
    <source>
        <dbReference type="EMBL" id="CAJ99750.1"/>
    </source>
</evidence>
<sequence>MLIYRHKILKPKFRYGILLICLIESAILYFINQTYFWMVFLIMILLSLIIVALKIFLLTDNLNNRLNTTKGVKNEYTPFF</sequence>
<keyword evidence="1" id="KW-0812">Transmembrane</keyword>
<evidence type="ECO:0000313" key="3">
    <source>
        <dbReference type="Proteomes" id="UP000000775"/>
    </source>
</evidence>
<dbReference type="STRING" id="382638.Hac_0978"/>
<feature type="transmembrane region" description="Helical" evidence="1">
    <location>
        <begin position="12"/>
        <end position="31"/>
    </location>
</feature>
<organism evidence="2 3">
    <name type="scientific">Helicobacter acinonychis (strain Sheeba)</name>
    <dbReference type="NCBI Taxonomy" id="382638"/>
    <lineage>
        <taxon>Bacteria</taxon>
        <taxon>Pseudomonadati</taxon>
        <taxon>Campylobacterota</taxon>
        <taxon>Epsilonproteobacteria</taxon>
        <taxon>Campylobacterales</taxon>
        <taxon>Helicobacteraceae</taxon>
        <taxon>Helicobacter</taxon>
    </lineage>
</organism>
<dbReference type="AlphaFoldDB" id="Q17X76"/>
<name>Q17X76_HELAH</name>
<proteinExistence type="predicted"/>
<protein>
    <submittedName>
        <fullName evidence="2">Uncharacterized protein</fullName>
    </submittedName>
</protein>